<accession>A0A6I1DXW5</accession>
<dbReference type="Gene3D" id="2.30.40.10">
    <property type="entry name" value="Urease, subunit C, domain 1"/>
    <property type="match status" value="2"/>
</dbReference>
<dbReference type="InterPro" id="IPR011059">
    <property type="entry name" value="Metal-dep_hydrolase_composite"/>
</dbReference>
<dbReference type="InterPro" id="IPR051781">
    <property type="entry name" value="Metallo-dep_Hydrolase"/>
</dbReference>
<dbReference type="Gene3D" id="3.20.20.140">
    <property type="entry name" value="Metal-dependent hydrolases"/>
    <property type="match status" value="1"/>
</dbReference>
<organism evidence="2 3">
    <name type="scientific">Flagellimonas olearia</name>
    <dbReference type="NCBI Taxonomy" id="552546"/>
    <lineage>
        <taxon>Bacteria</taxon>
        <taxon>Pseudomonadati</taxon>
        <taxon>Bacteroidota</taxon>
        <taxon>Flavobacteriia</taxon>
        <taxon>Flavobacteriales</taxon>
        <taxon>Flavobacteriaceae</taxon>
        <taxon>Flagellimonas</taxon>
    </lineage>
</organism>
<evidence type="ECO:0000313" key="3">
    <source>
        <dbReference type="Proteomes" id="UP000429785"/>
    </source>
</evidence>
<comment type="caution">
    <text evidence="2">The sequence shown here is derived from an EMBL/GenBank/DDBJ whole genome shotgun (WGS) entry which is preliminary data.</text>
</comment>
<protein>
    <submittedName>
        <fullName evidence="2">Amidohydrolase family protein</fullName>
    </submittedName>
</protein>
<dbReference type="OrthoDB" id="9815657at2"/>
<dbReference type="SUPFAM" id="SSF51338">
    <property type="entry name" value="Composite domain of metallo-dependent hydrolases"/>
    <property type="match status" value="1"/>
</dbReference>
<gene>
    <name evidence="2" type="ORF">F8C76_09825</name>
</gene>
<dbReference type="AlphaFoldDB" id="A0A6I1DXW5"/>
<dbReference type="PROSITE" id="PS51257">
    <property type="entry name" value="PROKAR_LIPOPROTEIN"/>
    <property type="match status" value="1"/>
</dbReference>
<dbReference type="Pfam" id="PF01979">
    <property type="entry name" value="Amidohydro_1"/>
    <property type="match status" value="1"/>
</dbReference>
<dbReference type="SUPFAM" id="SSF51556">
    <property type="entry name" value="Metallo-dependent hydrolases"/>
    <property type="match status" value="1"/>
</dbReference>
<sequence>MKIQIVALFLLASIGFTACKSKSKVGFDILITNANIVDTHSGEIFHGQTIGINKNTISRIGALEEAEHWTGVETVDATDKYVVPGLWDMHVHFGGGDTLITENKNLLPLYIANGVTTVRDCAADISPDVLKWKAQIDAGELLGPSIFTAGPKLEGKNSIWPGDLEIENEQELALALDSLDKLHVDFVKITDNALEPQLFLQSIREATKRGYKTSGHIPFELTIQEASEAGQRTVEHMGYMLKAGSSKETEIIERFKKGEIDRGTAQIQLDETFDRKAAIGKYRKLGENGTAVVPTFIGSKIISYLEQDDHLSDPELNYLGPGLIKTYDWRINRANQATQMEIEARHERYQKMVSLLPMVQESGMDIIAGTDAGFLNSYIYPGFALHDELQIFVDGGLTPLQALQSSVINGPKYFGLLDAYGSVDVGKVADLLILNNNPVEDIGATKDIHTLIKKTKVYSKAQLDQLLEELAQMYQ</sequence>
<feature type="domain" description="Amidohydrolase-related" evidence="1">
    <location>
        <begin position="81"/>
        <end position="453"/>
    </location>
</feature>
<dbReference type="PANTHER" id="PTHR43135">
    <property type="entry name" value="ALPHA-D-RIBOSE 1-METHYLPHOSPHONATE 5-TRIPHOSPHATE DIPHOSPHATASE"/>
    <property type="match status" value="1"/>
</dbReference>
<name>A0A6I1DXW5_9FLAO</name>
<keyword evidence="2" id="KW-0378">Hydrolase</keyword>
<evidence type="ECO:0000259" key="1">
    <source>
        <dbReference type="Pfam" id="PF01979"/>
    </source>
</evidence>
<dbReference type="PANTHER" id="PTHR43135:SF3">
    <property type="entry name" value="ALPHA-D-RIBOSE 1-METHYLPHOSPHONATE 5-TRIPHOSPHATE DIPHOSPHATASE"/>
    <property type="match status" value="1"/>
</dbReference>
<dbReference type="EMBL" id="WELG01000002">
    <property type="protein sequence ID" value="KAB7528163.1"/>
    <property type="molecule type" value="Genomic_DNA"/>
</dbReference>
<evidence type="ECO:0000313" key="2">
    <source>
        <dbReference type="EMBL" id="KAB7528163.1"/>
    </source>
</evidence>
<dbReference type="Gene3D" id="3.30.110.90">
    <property type="entry name" value="Amidohydrolase"/>
    <property type="match status" value="1"/>
</dbReference>
<reference evidence="2 3" key="1">
    <citation type="submission" date="2019-10" db="EMBL/GenBank/DDBJ databases">
        <title>Muricauda olearia CL-SS4 JCM15563 genome.</title>
        <authorList>
            <person name="Liu L."/>
        </authorList>
    </citation>
    <scope>NUCLEOTIDE SEQUENCE [LARGE SCALE GENOMIC DNA]</scope>
    <source>
        <strain evidence="2 3">CL-SS4</strain>
    </source>
</reference>
<dbReference type="GO" id="GO:0016810">
    <property type="term" value="F:hydrolase activity, acting on carbon-nitrogen (but not peptide) bonds"/>
    <property type="evidence" value="ECO:0007669"/>
    <property type="project" value="InterPro"/>
</dbReference>
<proteinExistence type="predicted"/>
<dbReference type="InterPro" id="IPR032466">
    <property type="entry name" value="Metal_Hydrolase"/>
</dbReference>
<dbReference type="Proteomes" id="UP000429785">
    <property type="component" value="Unassembled WGS sequence"/>
</dbReference>
<dbReference type="RefSeq" id="WP_152131585.1">
    <property type="nucleotide sequence ID" value="NZ_WELG01000002.1"/>
</dbReference>
<dbReference type="InterPro" id="IPR006680">
    <property type="entry name" value="Amidohydro-rel"/>
</dbReference>